<organism evidence="2 3">
    <name type="scientific">Enterococcus phoeniculicola ATCC BAA-412</name>
    <dbReference type="NCBI Taxonomy" id="1158610"/>
    <lineage>
        <taxon>Bacteria</taxon>
        <taxon>Bacillati</taxon>
        <taxon>Bacillota</taxon>
        <taxon>Bacilli</taxon>
        <taxon>Lactobacillales</taxon>
        <taxon>Enterococcaceae</taxon>
        <taxon>Enterococcus</taxon>
    </lineage>
</organism>
<dbReference type="PANTHER" id="PTHR24221:SF654">
    <property type="entry name" value="ATP-BINDING CASSETTE SUB-FAMILY B MEMBER 6"/>
    <property type="match status" value="1"/>
</dbReference>
<dbReference type="PANTHER" id="PTHR24221">
    <property type="entry name" value="ATP-BINDING CASSETTE SUB-FAMILY B"/>
    <property type="match status" value="1"/>
</dbReference>
<dbReference type="EMBL" id="AJAT01000016">
    <property type="protein sequence ID" value="EOL43025.1"/>
    <property type="molecule type" value="Genomic_DNA"/>
</dbReference>
<proteinExistence type="predicted"/>
<dbReference type="HOGENOM" id="CLU_186707_0_0_9"/>
<dbReference type="SUPFAM" id="SSF52540">
    <property type="entry name" value="P-loop containing nucleoside triphosphate hydrolases"/>
    <property type="match status" value="1"/>
</dbReference>
<dbReference type="Gene3D" id="3.40.50.300">
    <property type="entry name" value="P-loop containing nucleotide triphosphate hydrolases"/>
    <property type="match status" value="1"/>
</dbReference>
<sequence length="85" mass="9721">MGSNLSGGQHQRIEIARALLRRKSLYLVDEAPANLDTKNAEQIREIFFILDVPFIEVAHHFNSENAKYTHQFELLDGNLVLRTGE</sequence>
<dbReference type="GO" id="GO:0005524">
    <property type="term" value="F:ATP binding"/>
    <property type="evidence" value="ECO:0007669"/>
    <property type="project" value="InterPro"/>
</dbReference>
<dbReference type="GO" id="GO:0042626">
    <property type="term" value="F:ATPase-coupled transmembrane transporter activity"/>
    <property type="evidence" value="ECO:0007669"/>
    <property type="project" value="TreeGrafter"/>
</dbReference>
<accession>R3WMG9</accession>
<reference evidence="2 3" key="1">
    <citation type="submission" date="2013-02" db="EMBL/GenBank/DDBJ databases">
        <title>The Genome Sequence of Enterococcus phoeniculicola BAA-412.</title>
        <authorList>
            <consortium name="The Broad Institute Genome Sequencing Platform"/>
            <consortium name="The Broad Institute Genome Sequencing Center for Infectious Disease"/>
            <person name="Earl A.M."/>
            <person name="Gilmore M.S."/>
            <person name="Lebreton F."/>
            <person name="Walker B."/>
            <person name="Young S.K."/>
            <person name="Zeng Q."/>
            <person name="Gargeya S."/>
            <person name="Fitzgerald M."/>
            <person name="Haas B."/>
            <person name="Abouelleil A."/>
            <person name="Alvarado L."/>
            <person name="Arachchi H.M."/>
            <person name="Berlin A.M."/>
            <person name="Chapman S.B."/>
            <person name="Dewar J."/>
            <person name="Goldberg J."/>
            <person name="Griggs A."/>
            <person name="Gujja S."/>
            <person name="Hansen M."/>
            <person name="Howarth C."/>
            <person name="Imamovic A."/>
            <person name="Larimer J."/>
            <person name="McCowan C."/>
            <person name="Murphy C."/>
            <person name="Neiman D."/>
            <person name="Pearson M."/>
            <person name="Priest M."/>
            <person name="Roberts A."/>
            <person name="Saif S."/>
            <person name="Shea T."/>
            <person name="Sisk P."/>
            <person name="Sykes S."/>
            <person name="Wortman J."/>
            <person name="Nusbaum C."/>
            <person name="Birren B."/>
        </authorList>
    </citation>
    <scope>NUCLEOTIDE SEQUENCE [LARGE SCALE GENOMIC DNA]</scope>
    <source>
        <strain evidence="2 3">ATCC BAA-412</strain>
    </source>
</reference>
<name>R3WMG9_9ENTE</name>
<protein>
    <recommendedName>
        <fullName evidence="1">ABC transporter domain-containing protein</fullName>
    </recommendedName>
</protein>
<evidence type="ECO:0000313" key="3">
    <source>
        <dbReference type="Proteomes" id="UP000013785"/>
    </source>
</evidence>
<dbReference type="AlphaFoldDB" id="R3WMG9"/>
<dbReference type="InterPro" id="IPR039421">
    <property type="entry name" value="Type_1_exporter"/>
</dbReference>
<keyword evidence="3" id="KW-1185">Reference proteome</keyword>
<dbReference type="PATRIC" id="fig|1158610.3.peg.1997"/>
<feature type="domain" description="ABC transporter" evidence="1">
    <location>
        <begin position="3"/>
        <end position="31"/>
    </location>
</feature>
<dbReference type="GO" id="GO:0016887">
    <property type="term" value="F:ATP hydrolysis activity"/>
    <property type="evidence" value="ECO:0007669"/>
    <property type="project" value="InterPro"/>
</dbReference>
<evidence type="ECO:0000259" key="1">
    <source>
        <dbReference type="Pfam" id="PF00005"/>
    </source>
</evidence>
<dbReference type="InterPro" id="IPR003439">
    <property type="entry name" value="ABC_transporter-like_ATP-bd"/>
</dbReference>
<dbReference type="Proteomes" id="UP000013785">
    <property type="component" value="Unassembled WGS sequence"/>
</dbReference>
<dbReference type="eggNOG" id="COG1132">
    <property type="taxonomic scope" value="Bacteria"/>
</dbReference>
<dbReference type="InterPro" id="IPR027417">
    <property type="entry name" value="P-loop_NTPase"/>
</dbReference>
<gene>
    <name evidence="2" type="ORF">UC3_02002</name>
</gene>
<evidence type="ECO:0000313" key="2">
    <source>
        <dbReference type="EMBL" id="EOL43025.1"/>
    </source>
</evidence>
<comment type="caution">
    <text evidence="2">The sequence shown here is derived from an EMBL/GenBank/DDBJ whole genome shotgun (WGS) entry which is preliminary data.</text>
</comment>
<dbReference type="Pfam" id="PF00005">
    <property type="entry name" value="ABC_tran"/>
    <property type="match status" value="1"/>
</dbReference>